<name>A0A9P9E9Y4_9HYPO</name>
<keyword evidence="2" id="KW-0732">Signal</keyword>
<evidence type="ECO:0000256" key="1">
    <source>
        <dbReference type="SAM" id="MobiDB-lite"/>
    </source>
</evidence>
<evidence type="ECO:0000313" key="4">
    <source>
        <dbReference type="Proteomes" id="UP000717696"/>
    </source>
</evidence>
<evidence type="ECO:0000313" key="3">
    <source>
        <dbReference type="EMBL" id="KAH7133272.1"/>
    </source>
</evidence>
<gene>
    <name evidence="3" type="ORF">B0J13DRAFT_97497</name>
</gene>
<feature type="region of interest" description="Disordered" evidence="1">
    <location>
        <begin position="267"/>
        <end position="297"/>
    </location>
</feature>
<feature type="compositionally biased region" description="Low complexity" evidence="1">
    <location>
        <begin position="267"/>
        <end position="281"/>
    </location>
</feature>
<evidence type="ECO:0000256" key="2">
    <source>
        <dbReference type="SAM" id="SignalP"/>
    </source>
</evidence>
<accession>A0A9P9E9Y4</accession>
<feature type="chain" id="PRO_5040445872" evidence="2">
    <location>
        <begin position="21"/>
        <end position="372"/>
    </location>
</feature>
<dbReference type="OrthoDB" id="5105845at2759"/>
<protein>
    <submittedName>
        <fullName evidence="3">Uncharacterized protein</fullName>
    </submittedName>
</protein>
<feature type="signal peptide" evidence="2">
    <location>
        <begin position="1"/>
        <end position="20"/>
    </location>
</feature>
<dbReference type="EMBL" id="JAGMUU010000018">
    <property type="protein sequence ID" value="KAH7133272.1"/>
    <property type="molecule type" value="Genomic_DNA"/>
</dbReference>
<proteinExistence type="predicted"/>
<organism evidence="3 4">
    <name type="scientific">Dactylonectria estremocensis</name>
    <dbReference type="NCBI Taxonomy" id="1079267"/>
    <lineage>
        <taxon>Eukaryota</taxon>
        <taxon>Fungi</taxon>
        <taxon>Dikarya</taxon>
        <taxon>Ascomycota</taxon>
        <taxon>Pezizomycotina</taxon>
        <taxon>Sordariomycetes</taxon>
        <taxon>Hypocreomycetidae</taxon>
        <taxon>Hypocreales</taxon>
        <taxon>Nectriaceae</taxon>
        <taxon>Dactylonectria</taxon>
    </lineage>
</organism>
<keyword evidence="4" id="KW-1185">Reference proteome</keyword>
<dbReference type="AlphaFoldDB" id="A0A9P9E9Y4"/>
<sequence length="372" mass="36896">MRIPTQSFWTVSFFLAQVGAIGQNGHRHIGKRQASISTSTTSAVATATTPKFEGLRLSYITEFETTTEEVTVAADPTTITEVVTQAAEAASTVTETVVQPLTVTEVVTVAGEAPAAVTITETIAGEAAATITVTETVAGSCETPADSIPPVGTEVAGQNGIGVSMIPIAQSALPTTTFDFDPFATGQATSAVATSSAVPVDTEEAVTSVAVSTSAVAAPSSAAVSTSAVAAPSSAAVSTSVVAASSSAAASSSIAAVSSSVAASDPIASSESVATSTSTRSMGREVTMKPTTTAQGEPTVLVPSVDLGGLEPDATAELGSAVQDSQPTDAASSSVRTRARINVSTLSLSSVLNLGKLRPATAGIEARATQAI</sequence>
<reference evidence="3" key="1">
    <citation type="journal article" date="2021" name="Nat. Commun.">
        <title>Genetic determinants of endophytism in the Arabidopsis root mycobiome.</title>
        <authorList>
            <person name="Mesny F."/>
            <person name="Miyauchi S."/>
            <person name="Thiergart T."/>
            <person name="Pickel B."/>
            <person name="Atanasova L."/>
            <person name="Karlsson M."/>
            <person name="Huettel B."/>
            <person name="Barry K.W."/>
            <person name="Haridas S."/>
            <person name="Chen C."/>
            <person name="Bauer D."/>
            <person name="Andreopoulos W."/>
            <person name="Pangilinan J."/>
            <person name="LaButti K."/>
            <person name="Riley R."/>
            <person name="Lipzen A."/>
            <person name="Clum A."/>
            <person name="Drula E."/>
            <person name="Henrissat B."/>
            <person name="Kohler A."/>
            <person name="Grigoriev I.V."/>
            <person name="Martin F.M."/>
            <person name="Hacquard S."/>
        </authorList>
    </citation>
    <scope>NUCLEOTIDE SEQUENCE</scope>
    <source>
        <strain evidence="3">MPI-CAGE-AT-0021</strain>
    </source>
</reference>
<dbReference type="Proteomes" id="UP000717696">
    <property type="component" value="Unassembled WGS sequence"/>
</dbReference>
<comment type="caution">
    <text evidence="3">The sequence shown here is derived from an EMBL/GenBank/DDBJ whole genome shotgun (WGS) entry which is preliminary data.</text>
</comment>